<proteinExistence type="inferred from homology"/>
<dbReference type="InterPro" id="IPR023405">
    <property type="entry name" value="Topo_IA_core_domain"/>
</dbReference>
<dbReference type="PROSITE" id="PS50880">
    <property type="entry name" value="TOPRIM"/>
    <property type="match status" value="1"/>
</dbReference>
<dbReference type="InterPro" id="IPR036844">
    <property type="entry name" value="Hint_dom_sf"/>
</dbReference>
<evidence type="ECO:0000256" key="3">
    <source>
        <dbReference type="ARBA" id="ARBA00023029"/>
    </source>
</evidence>
<dbReference type="PROSITE" id="PS50818">
    <property type="entry name" value="INTEIN_C_TER"/>
    <property type="match status" value="1"/>
</dbReference>
<dbReference type="EMBL" id="DQVE01000015">
    <property type="protein sequence ID" value="HIP98073.1"/>
    <property type="molecule type" value="Genomic_DNA"/>
</dbReference>
<gene>
    <name evidence="10" type="primary">rgy</name>
    <name evidence="10" type="ORF">EYH37_01725</name>
</gene>
<dbReference type="Pfam" id="PF14890">
    <property type="entry name" value="Intein_splicing"/>
    <property type="match status" value="1"/>
</dbReference>
<evidence type="ECO:0000259" key="8">
    <source>
        <dbReference type="PROSITE" id="PS50880"/>
    </source>
</evidence>
<dbReference type="CDD" id="cd00081">
    <property type="entry name" value="Hint"/>
    <property type="match status" value="1"/>
</dbReference>
<dbReference type="Pfam" id="PF01131">
    <property type="entry name" value="Topoisom_bac"/>
    <property type="match status" value="1"/>
</dbReference>
<feature type="domain" description="Topo IA-type catalytic" evidence="9">
    <location>
        <begin position="784"/>
        <end position="1201"/>
    </location>
</feature>
<dbReference type="InterPro" id="IPR003602">
    <property type="entry name" value="Topo_IA_DNA-bd_dom"/>
</dbReference>
<evidence type="ECO:0000256" key="2">
    <source>
        <dbReference type="ARBA" id="ARBA00022490"/>
    </source>
</evidence>
<dbReference type="EC" id="5.6.2.1" evidence="10"/>
<dbReference type="GO" id="GO:0005737">
    <property type="term" value="C:cytoplasm"/>
    <property type="evidence" value="ECO:0007669"/>
    <property type="project" value="UniProtKB-SubCell"/>
</dbReference>
<dbReference type="SMART" id="SM00436">
    <property type="entry name" value="TOP1Bc"/>
    <property type="match status" value="1"/>
</dbReference>
<comment type="subcellular location">
    <subcellularLocation>
        <location evidence="1">Cytoplasm</location>
    </subcellularLocation>
</comment>
<dbReference type="Gene3D" id="3.40.50.140">
    <property type="match status" value="2"/>
</dbReference>
<feature type="coiled-coil region" evidence="7">
    <location>
        <begin position="291"/>
        <end position="318"/>
    </location>
</feature>
<evidence type="ECO:0000256" key="4">
    <source>
        <dbReference type="ARBA" id="ARBA00023125"/>
    </source>
</evidence>
<evidence type="ECO:0000256" key="5">
    <source>
        <dbReference type="ARBA" id="ARBA00023235"/>
    </source>
</evidence>
<dbReference type="InterPro" id="IPR027417">
    <property type="entry name" value="P-loop_NTPase"/>
</dbReference>
<dbReference type="SUPFAM" id="SSF51294">
    <property type="entry name" value="Hedgehog/intein (Hint) domain"/>
    <property type="match status" value="1"/>
</dbReference>
<sequence>RNIEEIPKGVFSLVFVDDVDSFLKTAKNIDKVLYLLGFSQEDIDWAFRIIRLRRDLSQRPDAKPEDWEKLREEEENLKKHAQRVRKGVLIVSSATSNPRSERIKLFRELLGFEVGRPLFYLRNVVDAYEDKFLGDQKVILNHKPLWDFVYQFVKKHPKGGLIYISQDRGKEEVDRLVEYLNSKGLKVVSYEKMDKHLQDYEEGRVNALVGIASYRNPLARGFDMPHVVRYALFVGVPKLKFTLKVEEHISHILWVLLALRPLLAKDGELKAKYLQKLDRWIERLRRYSYLSEEFIERNERLKEIIEKIRNEVREFIENPQILERIKESEEITLRWDEKEGYTLIVADVTGYLQASGRTSRLYAGGLTRGFSLVLVDDKKAFNNLRKKVKWFSDEIEFTPLDKVELEKLFEEIEKDRQKVVKFLKGEIPKGAKELIKPVLVVVESPNKARTIANFFGKPLRRRIGDIDVMEVSLGDKFLAVTASAGHIYDLIKKNEGNLFHGVIVEGSKTNPSHFIPVYEPIEQETPSGGVRDKEEIINSLRQAGLEVAEVYIGTDPDSITGDSKVLVKVGDEIKQITVEKLFEELKERHEVELRNGHEYLKPSDLYIPVVDRDFSVRFGRAKYLIRHKVRKPIYKITTQSGREIKITGDHSIFRLDENFTLQEEKPSQLREGDFIVVNSRLPEIKTGNLQPKGDYGRQIGDIFEDRIKKIELLPIEEQYVYDFETETQNFIANNILCHNTEGEKIAWDLYEILKPYNFNIRRMEFHEVTKRAIIEALNNPRRLDENLVSAQMVRRIADRWVGFELSQLLQEHFKKPWLSAGRVQTPVLGWVIERDKQYRTKRGAVLVYLPNTEKEKRRVSVSWEFEDKKLAREFYKNLKEVEVRVVSKRKEERKPAPPFTTDTMLKEASEKLRFSASKTMKLAQELFESGFITYMRTDSTRVSDVGIAIAKEYIGENFGKEYFYPRHWGEGGAHECIRPTHPWDTEEIRSMMLSGQIQRLTGDHLRLYELIFKRFMASQMRPATAEVSKIEVTPLLESGNLPTPKVEKEEVTAIVEDGFNLLLPLDLYFVKEGTFKVEEEPDQNRENAIKVYKLVPLAYPFTQGSLIEEMKKRGIGRPSTYAQIVQKLLDRGYVIERKNYLFPTKLGKEVYSYLIRLKAAEKFVKEEFTRILEELMDKIERGEVHYIDVLRDLFEEVLKVEMVRNNREGDEN</sequence>
<keyword evidence="7" id="KW-0175">Coiled coil</keyword>
<comment type="similarity">
    <text evidence="6">In the N-terminal section; belongs to the DEAD box helicase family. DDVD subfamily.</text>
</comment>
<keyword evidence="4" id="KW-0238">DNA-binding</keyword>
<dbReference type="GO" id="GO:0016787">
    <property type="term" value="F:hydrolase activity"/>
    <property type="evidence" value="ECO:0007669"/>
    <property type="project" value="UniProtKB-KW"/>
</dbReference>
<dbReference type="InterPro" id="IPR003601">
    <property type="entry name" value="Topo_IA_2"/>
</dbReference>
<dbReference type="SMART" id="SM00493">
    <property type="entry name" value="TOPRIM"/>
    <property type="match status" value="1"/>
</dbReference>
<dbReference type="PANTHER" id="PTHR43505:SF1">
    <property type="entry name" value="REVERSE GYRASE"/>
    <property type="match status" value="1"/>
</dbReference>
<dbReference type="Gene3D" id="2.60.510.20">
    <property type="match status" value="1"/>
</dbReference>
<dbReference type="InterPro" id="IPR013497">
    <property type="entry name" value="Topo_IA_cen"/>
</dbReference>
<dbReference type="Proteomes" id="UP000606463">
    <property type="component" value="Unassembled WGS sequence"/>
</dbReference>
<evidence type="ECO:0000256" key="1">
    <source>
        <dbReference type="ARBA" id="ARBA00004496"/>
    </source>
</evidence>
<dbReference type="PROSITE" id="PS52039">
    <property type="entry name" value="TOPO_IA_2"/>
    <property type="match status" value="1"/>
</dbReference>
<dbReference type="PRINTS" id="PR00417">
    <property type="entry name" value="PRTPISMRASEI"/>
</dbReference>
<keyword evidence="3" id="KW-0799">Topoisomerase</keyword>
<evidence type="ECO:0000256" key="7">
    <source>
        <dbReference type="SAM" id="Coils"/>
    </source>
</evidence>
<dbReference type="SMART" id="SM00437">
    <property type="entry name" value="TOP1Ac"/>
    <property type="match status" value="1"/>
</dbReference>
<dbReference type="GO" id="GO:0003678">
    <property type="term" value="F:DNA helicase activity"/>
    <property type="evidence" value="ECO:0007669"/>
    <property type="project" value="UniProtKB-EC"/>
</dbReference>
<dbReference type="InterPro" id="IPR005736">
    <property type="entry name" value="Reverse_gyrase"/>
</dbReference>
<dbReference type="NCBIfam" id="TIGR01445">
    <property type="entry name" value="intein_Nterm"/>
    <property type="match status" value="1"/>
</dbReference>
<dbReference type="GO" id="GO:0003917">
    <property type="term" value="F:DNA topoisomerase type I (single strand cut, ATP-independent) activity"/>
    <property type="evidence" value="ECO:0007669"/>
    <property type="project" value="UniProtKB-EC"/>
</dbReference>
<dbReference type="Gene3D" id="2.170.16.10">
    <property type="entry name" value="Hedgehog/Intein (Hint) domain"/>
    <property type="match status" value="1"/>
</dbReference>
<dbReference type="SMART" id="SM00306">
    <property type="entry name" value="HintN"/>
    <property type="match status" value="1"/>
</dbReference>
<evidence type="ECO:0000259" key="9">
    <source>
        <dbReference type="PROSITE" id="PS52039"/>
    </source>
</evidence>
<evidence type="ECO:0000313" key="11">
    <source>
        <dbReference type="Proteomes" id="UP000606463"/>
    </source>
</evidence>
<dbReference type="Gene3D" id="1.10.290.10">
    <property type="entry name" value="Topoisomerase I, domain 4"/>
    <property type="match status" value="1"/>
</dbReference>
<dbReference type="GO" id="GO:0003677">
    <property type="term" value="F:DNA binding"/>
    <property type="evidence" value="ECO:0007669"/>
    <property type="project" value="UniProtKB-KW"/>
</dbReference>
<evidence type="ECO:0000256" key="6">
    <source>
        <dbReference type="ARBA" id="ARBA00043976"/>
    </source>
</evidence>
<keyword evidence="10" id="KW-0378">Hydrolase</keyword>
<dbReference type="Pfam" id="PF01751">
    <property type="entry name" value="Toprim"/>
    <property type="match status" value="1"/>
</dbReference>
<dbReference type="GO" id="GO:0160097">
    <property type="term" value="F:reverse gyrase activity"/>
    <property type="evidence" value="ECO:0007669"/>
    <property type="project" value="UniProtKB-ARBA"/>
</dbReference>
<feature type="non-terminal residue" evidence="10">
    <location>
        <position position="1"/>
    </location>
</feature>
<dbReference type="GO" id="GO:0006265">
    <property type="term" value="P:DNA topological change"/>
    <property type="evidence" value="ECO:0007669"/>
    <property type="project" value="InterPro"/>
</dbReference>
<comment type="caution">
    <text evidence="10">The sequence shown here is derived from an EMBL/GenBank/DDBJ whole genome shotgun (WGS) entry which is preliminary data.</text>
</comment>
<name>A0A9D0YNN2_AQUAO</name>
<dbReference type="SMART" id="SM00305">
    <property type="entry name" value="HintC"/>
    <property type="match status" value="1"/>
</dbReference>
<dbReference type="PROSITE" id="PS50817">
    <property type="entry name" value="INTEIN_N_TER"/>
    <property type="match status" value="1"/>
</dbReference>
<dbReference type="InterPro" id="IPR003586">
    <property type="entry name" value="Hint_dom_C"/>
</dbReference>
<organism evidence="10 11">
    <name type="scientific">Aquifex aeolicus</name>
    <dbReference type="NCBI Taxonomy" id="63363"/>
    <lineage>
        <taxon>Bacteria</taxon>
        <taxon>Pseudomonadati</taxon>
        <taxon>Aquificota</taxon>
        <taxon>Aquificia</taxon>
        <taxon>Aquificales</taxon>
        <taxon>Aquificaceae</taxon>
        <taxon>Aquifex</taxon>
    </lineage>
</organism>
<dbReference type="AlphaFoldDB" id="A0A9D0YNN2"/>
<dbReference type="NCBIfam" id="TIGR01054">
    <property type="entry name" value="rgy"/>
    <property type="match status" value="2"/>
</dbReference>
<keyword evidence="2" id="KW-0963">Cytoplasm</keyword>
<evidence type="ECO:0000313" key="10">
    <source>
        <dbReference type="EMBL" id="HIP98073.1"/>
    </source>
</evidence>
<dbReference type="Gene3D" id="3.40.50.300">
    <property type="entry name" value="P-loop containing nucleotide triphosphate hydrolases"/>
    <property type="match status" value="3"/>
</dbReference>
<dbReference type="CDD" id="cd00186">
    <property type="entry name" value="TOP1Ac"/>
    <property type="match status" value="1"/>
</dbReference>
<dbReference type="InterPro" id="IPR006171">
    <property type="entry name" value="TOPRIM_dom"/>
</dbReference>
<dbReference type="InterPro" id="IPR003587">
    <property type="entry name" value="Hint_dom_N"/>
</dbReference>
<dbReference type="PANTHER" id="PTHR43505">
    <property type="entry name" value="REVERSE GYRASE"/>
    <property type="match status" value="1"/>
</dbReference>
<dbReference type="EC" id="3.6.4.12" evidence="10"/>
<dbReference type="InterPro" id="IPR013826">
    <property type="entry name" value="Topo_IA_cen_sub3"/>
</dbReference>
<dbReference type="GO" id="GO:0016539">
    <property type="term" value="P:intein-mediated protein splicing"/>
    <property type="evidence" value="ECO:0007669"/>
    <property type="project" value="InterPro"/>
</dbReference>
<dbReference type="InterPro" id="IPR006141">
    <property type="entry name" value="Intein_N"/>
</dbReference>
<dbReference type="Gene3D" id="1.10.460.10">
    <property type="entry name" value="Topoisomerase I, domain 2"/>
    <property type="match status" value="1"/>
</dbReference>
<dbReference type="InterPro" id="IPR030934">
    <property type="entry name" value="Intein_C"/>
</dbReference>
<accession>A0A9D0YNN2</accession>
<protein>
    <submittedName>
        <fullName evidence="10">Reverse gyrase</fullName>
        <ecNumber evidence="10">3.6.4.12</ecNumber>
        <ecNumber evidence="10">5.6.2.1</ecNumber>
    </submittedName>
</protein>
<dbReference type="SUPFAM" id="SSF56712">
    <property type="entry name" value="Prokaryotic type I DNA topoisomerase"/>
    <property type="match status" value="2"/>
</dbReference>
<dbReference type="InterPro" id="IPR013824">
    <property type="entry name" value="Topo_IA_cen_sub1"/>
</dbReference>
<reference evidence="10" key="1">
    <citation type="journal article" date="2020" name="ISME J.">
        <title>Gammaproteobacteria mediating utilization of methyl-, sulfur- and petroleum organic compounds in deep ocean hydrothermal plumes.</title>
        <authorList>
            <person name="Zhou Z."/>
            <person name="Liu Y."/>
            <person name="Pan J."/>
            <person name="Cron B.R."/>
            <person name="Toner B.M."/>
            <person name="Anantharaman K."/>
            <person name="Breier J.A."/>
            <person name="Dick G.J."/>
            <person name="Li M."/>
        </authorList>
    </citation>
    <scope>NUCLEOTIDE SEQUENCE</scope>
    <source>
        <strain evidence="10">SZUA-1501</strain>
    </source>
</reference>
<dbReference type="SUPFAM" id="SSF52540">
    <property type="entry name" value="P-loop containing nucleoside triphosphate hydrolases"/>
    <property type="match status" value="1"/>
</dbReference>
<keyword evidence="5 10" id="KW-0413">Isomerase</keyword>
<dbReference type="CDD" id="cd18798">
    <property type="entry name" value="SF2_C_reverse_gyrase"/>
    <property type="match status" value="1"/>
</dbReference>
<feature type="domain" description="Toprim" evidence="8">
    <location>
        <begin position="437"/>
        <end position="586"/>
    </location>
</feature>